<dbReference type="GO" id="GO:0016887">
    <property type="term" value="F:ATP hydrolysis activity"/>
    <property type="evidence" value="ECO:0007669"/>
    <property type="project" value="InterPro"/>
</dbReference>
<organism evidence="10 11">
    <name type="scientific">Vagococcus silagei</name>
    <dbReference type="NCBI Taxonomy" id="2508885"/>
    <lineage>
        <taxon>Bacteria</taxon>
        <taxon>Bacillati</taxon>
        <taxon>Bacillota</taxon>
        <taxon>Bacilli</taxon>
        <taxon>Lactobacillales</taxon>
        <taxon>Enterococcaceae</taxon>
        <taxon>Vagococcus</taxon>
    </lineage>
</organism>
<feature type="domain" description="ABC transporter" evidence="8">
    <location>
        <begin position="319"/>
        <end position="520"/>
    </location>
</feature>
<evidence type="ECO:0000313" key="11">
    <source>
        <dbReference type="Proteomes" id="UP000310506"/>
    </source>
</evidence>
<accession>A0A4S3B6Y3</accession>
<evidence type="ECO:0000259" key="9">
    <source>
        <dbReference type="PROSITE" id="PS50929"/>
    </source>
</evidence>
<comment type="caution">
    <text evidence="10">The sequence shown here is derived from an EMBL/GenBank/DDBJ whole genome shotgun (WGS) entry which is preliminary data.</text>
</comment>
<proteinExistence type="predicted"/>
<dbReference type="InterPro" id="IPR027417">
    <property type="entry name" value="P-loop_NTPase"/>
</dbReference>
<dbReference type="SUPFAM" id="SSF90123">
    <property type="entry name" value="ABC transporter transmembrane region"/>
    <property type="match status" value="1"/>
</dbReference>
<dbReference type="InterPro" id="IPR036640">
    <property type="entry name" value="ABC1_TM_sf"/>
</dbReference>
<evidence type="ECO:0000256" key="7">
    <source>
        <dbReference type="SAM" id="Phobius"/>
    </source>
</evidence>
<dbReference type="AlphaFoldDB" id="A0A4S3B6Y3"/>
<dbReference type="SUPFAM" id="SSF52540">
    <property type="entry name" value="P-loop containing nucleoside triphosphate hydrolases"/>
    <property type="match status" value="1"/>
</dbReference>
<dbReference type="PANTHER" id="PTHR24221:SF654">
    <property type="entry name" value="ATP-BINDING CASSETTE SUB-FAMILY B MEMBER 6"/>
    <property type="match status" value="1"/>
</dbReference>
<dbReference type="OrthoDB" id="3185510at2"/>
<feature type="transmembrane region" description="Helical" evidence="7">
    <location>
        <begin position="12"/>
        <end position="33"/>
    </location>
</feature>
<feature type="transmembrane region" description="Helical" evidence="7">
    <location>
        <begin position="132"/>
        <end position="161"/>
    </location>
</feature>
<evidence type="ECO:0000259" key="8">
    <source>
        <dbReference type="PROSITE" id="PS50893"/>
    </source>
</evidence>
<gene>
    <name evidence="10" type="ORF">ESZ54_06300</name>
</gene>
<dbReference type="GO" id="GO:0034040">
    <property type="term" value="F:ATPase-coupled lipid transmembrane transporter activity"/>
    <property type="evidence" value="ECO:0007669"/>
    <property type="project" value="TreeGrafter"/>
</dbReference>
<dbReference type="RefSeq" id="WP_136136819.1">
    <property type="nucleotide sequence ID" value="NZ_SDGV01000014.1"/>
</dbReference>
<dbReference type="PROSITE" id="PS00211">
    <property type="entry name" value="ABC_TRANSPORTER_1"/>
    <property type="match status" value="1"/>
</dbReference>
<comment type="subcellular location">
    <subcellularLocation>
        <location evidence="1">Cell membrane</location>
        <topology evidence="1">Multi-pass membrane protein</topology>
    </subcellularLocation>
</comment>
<dbReference type="Gene3D" id="3.40.50.300">
    <property type="entry name" value="P-loop containing nucleotide triphosphate hydrolases"/>
    <property type="match status" value="1"/>
</dbReference>
<feature type="transmembrane region" description="Helical" evidence="7">
    <location>
        <begin position="260"/>
        <end position="278"/>
    </location>
</feature>
<evidence type="ECO:0000256" key="4">
    <source>
        <dbReference type="ARBA" id="ARBA00022840"/>
    </source>
</evidence>
<dbReference type="InterPro" id="IPR039421">
    <property type="entry name" value="Type_1_exporter"/>
</dbReference>
<dbReference type="InterPro" id="IPR003439">
    <property type="entry name" value="ABC_transporter-like_ATP-bd"/>
</dbReference>
<feature type="transmembrane region" description="Helical" evidence="7">
    <location>
        <begin position="45"/>
        <end position="67"/>
    </location>
</feature>
<feature type="domain" description="ABC transmembrane type-1" evidence="9">
    <location>
        <begin position="13"/>
        <end position="289"/>
    </location>
</feature>
<dbReference type="CDD" id="cd07346">
    <property type="entry name" value="ABC_6TM_exporters"/>
    <property type="match status" value="1"/>
</dbReference>
<dbReference type="PROSITE" id="PS50893">
    <property type="entry name" value="ABC_TRANSPORTER_2"/>
    <property type="match status" value="1"/>
</dbReference>
<dbReference type="EMBL" id="SDGV01000014">
    <property type="protein sequence ID" value="THB61356.1"/>
    <property type="molecule type" value="Genomic_DNA"/>
</dbReference>
<protein>
    <submittedName>
        <fullName evidence="10">ABC transporter ATP-binding protein</fullName>
    </submittedName>
</protein>
<sequence length="520" mass="59146">MKQVIRENKHFIILISLTAIVTTLTSLIAPILLQIAQKDKTLNGNLLVIIFLAMLSSFIIQMFIMVYKENYAAKFNTDYLFNLLTKMYDLEYDAFLKLESSYLINRIFSAVDALYQFLISSFSTGVRSGFTIILSLTLIHFISIKLSFFMFLLIPINYFGFRYINKQLKQRLNDMQKSAAQTNKNLIATFGNHDAVKIQLNAQTLHHLLYVNISDMYQTVAKLNKFAQTTSSFLTFLNQTFQTFVLIQTSLLISQNQLPLANLIIVSILLPLFFASLGDLTKMNIDYNTLTSTRDFIETDLDQNLEIKGNQSIEQITTLSLKNPSFHLQEEIFGYTIDIEMEKGDIIYLTGKSGCGKSSLLKLLLQFRHSEGIYINQMPINQILQTSLRAKIGYLSQNPLILTATIEENIGLGTKLTSSQKEYLRNTKILEPIFETKSWDTLLTENGSNLSGGEKQRLAIARLLMTDADLYILDECTSNIDEEASLHIFKTLLSHAEGKIVIYTSHDQTNQIHATKTIKL</sequence>
<evidence type="ECO:0000256" key="6">
    <source>
        <dbReference type="ARBA" id="ARBA00023136"/>
    </source>
</evidence>
<evidence type="ECO:0000256" key="2">
    <source>
        <dbReference type="ARBA" id="ARBA00022692"/>
    </source>
</evidence>
<dbReference type="InterPro" id="IPR011527">
    <property type="entry name" value="ABC1_TM_dom"/>
</dbReference>
<dbReference type="InterPro" id="IPR017871">
    <property type="entry name" value="ABC_transporter-like_CS"/>
</dbReference>
<keyword evidence="11" id="KW-1185">Reference proteome</keyword>
<keyword evidence="4 10" id="KW-0067">ATP-binding</keyword>
<evidence type="ECO:0000256" key="1">
    <source>
        <dbReference type="ARBA" id="ARBA00004651"/>
    </source>
</evidence>
<dbReference type="GO" id="GO:0005886">
    <property type="term" value="C:plasma membrane"/>
    <property type="evidence" value="ECO:0007669"/>
    <property type="project" value="UniProtKB-SubCell"/>
</dbReference>
<dbReference type="GO" id="GO:0005524">
    <property type="term" value="F:ATP binding"/>
    <property type="evidence" value="ECO:0007669"/>
    <property type="project" value="UniProtKB-KW"/>
</dbReference>
<evidence type="ECO:0000313" key="10">
    <source>
        <dbReference type="EMBL" id="THB61356.1"/>
    </source>
</evidence>
<evidence type="ECO:0000256" key="5">
    <source>
        <dbReference type="ARBA" id="ARBA00022989"/>
    </source>
</evidence>
<evidence type="ECO:0000256" key="3">
    <source>
        <dbReference type="ARBA" id="ARBA00022741"/>
    </source>
</evidence>
<dbReference type="Proteomes" id="UP000310506">
    <property type="component" value="Unassembled WGS sequence"/>
</dbReference>
<dbReference type="PANTHER" id="PTHR24221">
    <property type="entry name" value="ATP-BINDING CASSETTE SUB-FAMILY B"/>
    <property type="match status" value="1"/>
</dbReference>
<dbReference type="PROSITE" id="PS50929">
    <property type="entry name" value="ABC_TM1F"/>
    <property type="match status" value="1"/>
</dbReference>
<dbReference type="Gene3D" id="1.20.1560.10">
    <property type="entry name" value="ABC transporter type 1, transmembrane domain"/>
    <property type="match status" value="1"/>
</dbReference>
<reference evidence="10 11" key="1">
    <citation type="submission" date="2019-01" db="EMBL/GenBank/DDBJ databases">
        <title>Vagococcus silagei sp. nov. isolated from brewer's grain.</title>
        <authorList>
            <person name="Guu J.-R."/>
        </authorList>
    </citation>
    <scope>NUCLEOTIDE SEQUENCE [LARGE SCALE GENOMIC DNA]</scope>
    <source>
        <strain evidence="10 11">2B-2</strain>
    </source>
</reference>
<dbReference type="SMART" id="SM00382">
    <property type="entry name" value="AAA"/>
    <property type="match status" value="1"/>
</dbReference>
<keyword evidence="6 7" id="KW-0472">Membrane</keyword>
<keyword evidence="2 7" id="KW-0812">Transmembrane</keyword>
<keyword evidence="5 7" id="KW-1133">Transmembrane helix</keyword>
<dbReference type="Pfam" id="PF00664">
    <property type="entry name" value="ABC_membrane"/>
    <property type="match status" value="1"/>
</dbReference>
<dbReference type="InterPro" id="IPR003593">
    <property type="entry name" value="AAA+_ATPase"/>
</dbReference>
<dbReference type="GO" id="GO:0140359">
    <property type="term" value="F:ABC-type transporter activity"/>
    <property type="evidence" value="ECO:0007669"/>
    <property type="project" value="InterPro"/>
</dbReference>
<dbReference type="Pfam" id="PF00005">
    <property type="entry name" value="ABC_tran"/>
    <property type="match status" value="1"/>
</dbReference>
<keyword evidence="3" id="KW-0547">Nucleotide-binding</keyword>
<name>A0A4S3B6Y3_9ENTE</name>
<feature type="transmembrane region" description="Helical" evidence="7">
    <location>
        <begin position="107"/>
        <end position="126"/>
    </location>
</feature>